<dbReference type="InterPro" id="IPR001466">
    <property type="entry name" value="Beta-lactam-related"/>
</dbReference>
<accession>A0ABQ5QVK1</accession>
<gene>
    <name evidence="2" type="ORF">Pa4123_34840</name>
</gene>
<feature type="domain" description="Beta-lactamase-related" evidence="1">
    <location>
        <begin position="11"/>
        <end position="310"/>
    </location>
</feature>
<name>A0ABQ5QVK1_9ACTN</name>
<dbReference type="PANTHER" id="PTHR46825">
    <property type="entry name" value="D-ALANYL-D-ALANINE-CARBOXYPEPTIDASE/ENDOPEPTIDASE AMPH"/>
    <property type="match status" value="1"/>
</dbReference>
<keyword evidence="2" id="KW-0121">Carboxypeptidase</keyword>
<reference evidence="2" key="1">
    <citation type="submission" date="2022-12" db="EMBL/GenBank/DDBJ databases">
        <title>New Phytohabitans aurantiacus sp. RD004123 nov., an actinomycete isolated from soil.</title>
        <authorList>
            <person name="Triningsih D.W."/>
            <person name="Harunari E."/>
            <person name="Igarashi Y."/>
        </authorList>
    </citation>
    <scope>NUCLEOTIDE SEQUENCE</scope>
    <source>
        <strain evidence="2">RD004123</strain>
    </source>
</reference>
<organism evidence="2 3">
    <name type="scientific">Phytohabitans aurantiacus</name>
    <dbReference type="NCBI Taxonomy" id="3016789"/>
    <lineage>
        <taxon>Bacteria</taxon>
        <taxon>Bacillati</taxon>
        <taxon>Actinomycetota</taxon>
        <taxon>Actinomycetes</taxon>
        <taxon>Micromonosporales</taxon>
        <taxon>Micromonosporaceae</taxon>
    </lineage>
</organism>
<dbReference type="PANTHER" id="PTHR46825:SF7">
    <property type="entry name" value="D-ALANYL-D-ALANINE CARBOXYPEPTIDASE"/>
    <property type="match status" value="1"/>
</dbReference>
<proteinExistence type="predicted"/>
<dbReference type="InterPro" id="IPR050491">
    <property type="entry name" value="AmpC-like"/>
</dbReference>
<dbReference type="SUPFAM" id="SSF56601">
    <property type="entry name" value="beta-lactamase/transpeptidase-like"/>
    <property type="match status" value="1"/>
</dbReference>
<dbReference type="GO" id="GO:0004180">
    <property type="term" value="F:carboxypeptidase activity"/>
    <property type="evidence" value="ECO:0007669"/>
    <property type="project" value="UniProtKB-KW"/>
</dbReference>
<protein>
    <submittedName>
        <fullName evidence="2">D-alanyl-D-alanine carboxypeptidase</fullName>
    </submittedName>
</protein>
<sequence>MRRHADAIHALGITGVQARLIDGDGRHHVVTSGVADLRTGRPVPPDGFFRIASTGKAFSSTVTLQLVGEGRLRLEDTVERWLPGVVRGHGNDGRRITVRQLLQHTSGIRDDIPDYTTEADFQRHRYDVYTPDQLVARAMAQEPAFKPGKGWNYSNTGYILVDMIIERVTGRHWYDEVERRIVRPLGLTQTSWAGYSPAMPEPHARGYQPFEAGTLVDTTEQVITDTGSAIISTTRDVNTFFRALFGGRLLRPAQLAAMTRTVPVDAELAKIIPGARYGLGIYRRPLPCGGAYWSHPGGWGGYITDNGVTADGRRSVVLSVSSILGNTPDHYVRQQGAADALIEGALCGPGGADASPGPRLTVG</sequence>
<dbReference type="InterPro" id="IPR012338">
    <property type="entry name" value="Beta-lactam/transpept-like"/>
</dbReference>
<keyword evidence="2" id="KW-0378">Hydrolase</keyword>
<evidence type="ECO:0000313" key="3">
    <source>
        <dbReference type="Proteomes" id="UP001144280"/>
    </source>
</evidence>
<keyword evidence="2" id="KW-0645">Protease</keyword>
<dbReference type="EMBL" id="BSDI01000014">
    <property type="protein sequence ID" value="GLH98209.1"/>
    <property type="molecule type" value="Genomic_DNA"/>
</dbReference>
<keyword evidence="3" id="KW-1185">Reference proteome</keyword>
<comment type="caution">
    <text evidence="2">The sequence shown here is derived from an EMBL/GenBank/DDBJ whole genome shotgun (WGS) entry which is preliminary data.</text>
</comment>
<dbReference type="Proteomes" id="UP001144280">
    <property type="component" value="Unassembled WGS sequence"/>
</dbReference>
<evidence type="ECO:0000259" key="1">
    <source>
        <dbReference type="Pfam" id="PF00144"/>
    </source>
</evidence>
<dbReference type="Gene3D" id="3.40.710.10">
    <property type="entry name" value="DD-peptidase/beta-lactamase superfamily"/>
    <property type="match status" value="1"/>
</dbReference>
<dbReference type="Pfam" id="PF00144">
    <property type="entry name" value="Beta-lactamase"/>
    <property type="match status" value="1"/>
</dbReference>
<evidence type="ECO:0000313" key="2">
    <source>
        <dbReference type="EMBL" id="GLH98209.1"/>
    </source>
</evidence>